<organism evidence="2 3">
    <name type="scientific">Mycolicibacterium chubuense</name>
    <name type="common">Mycobacterium chubuense</name>
    <dbReference type="NCBI Taxonomy" id="1800"/>
    <lineage>
        <taxon>Bacteria</taxon>
        <taxon>Bacillati</taxon>
        <taxon>Actinomycetota</taxon>
        <taxon>Actinomycetes</taxon>
        <taxon>Mycobacteriales</taxon>
        <taxon>Mycobacteriaceae</taxon>
        <taxon>Mycolicibacterium</taxon>
    </lineage>
</organism>
<feature type="compositionally biased region" description="Basic and acidic residues" evidence="1">
    <location>
        <begin position="1290"/>
        <end position="1306"/>
    </location>
</feature>
<keyword evidence="3" id="KW-1185">Reference proteome</keyword>
<feature type="region of interest" description="Disordered" evidence="1">
    <location>
        <begin position="1327"/>
        <end position="1374"/>
    </location>
</feature>
<feature type="region of interest" description="Disordered" evidence="1">
    <location>
        <begin position="602"/>
        <end position="652"/>
    </location>
</feature>
<feature type="region of interest" description="Disordered" evidence="1">
    <location>
        <begin position="673"/>
        <end position="739"/>
    </location>
</feature>
<feature type="compositionally biased region" description="Basic and acidic residues" evidence="1">
    <location>
        <begin position="487"/>
        <end position="497"/>
    </location>
</feature>
<evidence type="ECO:0000256" key="1">
    <source>
        <dbReference type="SAM" id="MobiDB-lite"/>
    </source>
</evidence>
<evidence type="ECO:0000313" key="3">
    <source>
        <dbReference type="Proteomes" id="UP000036176"/>
    </source>
</evidence>
<feature type="region of interest" description="Disordered" evidence="1">
    <location>
        <begin position="1593"/>
        <end position="1614"/>
    </location>
</feature>
<evidence type="ECO:0000313" key="2">
    <source>
        <dbReference type="EMBL" id="KMO80560.1"/>
    </source>
</evidence>
<name>A0A0J6WBI7_MYCCU</name>
<feature type="compositionally biased region" description="Basic and acidic residues" evidence="1">
    <location>
        <begin position="1350"/>
        <end position="1363"/>
    </location>
</feature>
<proteinExistence type="predicted"/>
<dbReference type="EMBL" id="JYNX01000033">
    <property type="protein sequence ID" value="KMO80560.1"/>
    <property type="molecule type" value="Genomic_DNA"/>
</dbReference>
<comment type="caution">
    <text evidence="2">The sequence shown here is derived from an EMBL/GenBank/DDBJ whole genome shotgun (WGS) entry which is preliminary data.</text>
</comment>
<feature type="compositionally biased region" description="Gly residues" evidence="1">
    <location>
        <begin position="1602"/>
        <end position="1614"/>
    </location>
</feature>
<accession>A0A0J6WBI7</accession>
<feature type="region of interest" description="Disordered" evidence="1">
    <location>
        <begin position="1287"/>
        <end position="1306"/>
    </location>
</feature>
<protein>
    <submittedName>
        <fullName evidence="2">Uncharacterized protein</fullName>
    </submittedName>
</protein>
<feature type="region of interest" description="Disordered" evidence="1">
    <location>
        <begin position="424"/>
        <end position="472"/>
    </location>
</feature>
<feature type="compositionally biased region" description="Basic and acidic residues" evidence="1">
    <location>
        <begin position="628"/>
        <end position="642"/>
    </location>
</feature>
<sequence>MRVLRQFQRVGGQAGDGRRVLDADLDEALHPETACGLLDEQQILSLDPAHRTGELPGEQLDDDLAAQLLRAFVAPRVVVGEDLVERLGRHQIADLLHEVAVEGERPRHEVRNVATDQHLRIGVARHHTLQRAAEVGDADPQHRGVERHIDAGHQDERPLAAADLAATLDLFLECLEARDGTGDGVLRAAQVEVHDLQKFTSTSRDIRDEVLDVGVGEVDLRGPDRGQPVVGPALRVARHDVVHLRPAVENHLEQRGQLVHAGHARQRGVLADGVTARDRVLDEGALLTHLRDLRRRHRRHRDLGELRQVQHALGMVVVHARGDQAGRVVTHDVQHREAQGLAGELVRDVPDLAGGLGARPHVHPHALGLDALAREGVDGLGSGQLRRRGHHEFAADLGGHLDDLRAAVDADPVDAEFDLVSRQDHAQEAGRPAHQARRRSRPAVGRGDRMLGGGREPHPVHDGGFQTGEQCRGPIGVDRVVVARDDRERAHVDRGGDDDVATAPARGVGRVVGDGSAGARRVRQLGGAGPAPDREPLLERGQGGALGVGDRDGDGHDTADLGVGRRRSRCGDGQFGLGRRHRGEQVCRVIQVDQAQQPLDDGEVVIGDRGPDGREHRGPAQADQGVGHQREARRQRGAEGRGDTGVVGDLLRVPFDGDRRGAVDDGGKRIRAVHAGGDRQHGTHGLRGVLDGDDRHAAVDRGRGQREADRDPDVGQRNTQRDRVFARAVGDQFQPGPGVRMGGTGLAGHVVDLPLAGRADAVHRVDRGAAGPQHVGRVQHDGQRSADIGAGLTTGHHRHRLRTGGQHAVDDLLLEPVEQVADRLVEAGDAGDGLGAGDDAHLIGGVAGVVRLPQGVAAPPATHVLVDDGHEVDRLARLLAQRHEERQVGRVQPHRLGVRVAGEQRGDRVLRIVEERIPVGAEQRVDRAEVLLGQPRLGALEHVGEAVPPGHGQPGAARSHGLGGAVAVADSQVHVALQPLQVGHIAGVTEVRLGRGGHRRDDLVAPLGDGVGITGDLVEQAPAARRRVVDLVNVGAQLATATGHSVDRLAGPHPGVGTSGLDQHLLDRGRGGGLLGGHRRGADQDAVHRHGRETVVVGPGAGQIVGGALGGADATADADGDVAVLAQIAVGGQQQIVEVFPGVVSAGAAALDVDDHVARGHLVGDLDDRLDLVDRPRLEGDVGDADGVELLDEVHGLFEVGDAGGDDDAVDRRPGLPGLLHQPLAADLQLPQIGIEEQRVELHGTARLEQLGQLLDAGVEDLLGHLTAAGELGPVSGVGRRGNDLGVDGGGRHAREQDRRAAGEAGELRRGLHLAVGQGDRRRCVARPGRRHIGRRADGEQAALPGAGGGRDDADAQAADHRGGQPGHGVARTQVDDPLCARGGETFDLGDPVDGLDEDVLGEHAGEVTVETGARRPLLDQVDSVGQPRGVEADLDVELVEHRAEDGAAARLVLALGLFSLGDLLAVELEAGQLLGRAGDDHRAAAVTDGECGGQDRAHVLGELVEELGHAGGVDVGHRDHRRFVAATDHAASAGHQRARRTDQLTDGQQLGVARAAGLQRLDGGDALGVPGDGDRRVAREVEPLALERPLGGHLRQQDAGAGDGCGGEVLEGR</sequence>
<gene>
    <name evidence="2" type="ORF">MCHUDSM44219_02130</name>
</gene>
<feature type="compositionally biased region" description="Basic and acidic residues" evidence="1">
    <location>
        <begin position="690"/>
        <end position="725"/>
    </location>
</feature>
<dbReference type="Proteomes" id="UP000036176">
    <property type="component" value="Unassembled WGS sequence"/>
</dbReference>
<feature type="compositionally biased region" description="Basic and acidic residues" evidence="1">
    <location>
        <begin position="609"/>
        <end position="618"/>
    </location>
</feature>
<feature type="compositionally biased region" description="Basic and acidic residues" evidence="1">
    <location>
        <begin position="549"/>
        <end position="559"/>
    </location>
</feature>
<reference evidence="2 3" key="1">
    <citation type="journal article" date="2015" name="Genome Biol. Evol.">
        <title>Characterization of Three Mycobacterium spp. with Potential Use in Bioremediation by Genome Sequencing and Comparative Genomics.</title>
        <authorList>
            <person name="Das S."/>
            <person name="Pettersson B.M."/>
            <person name="Behra P.R."/>
            <person name="Ramesh M."/>
            <person name="Dasgupta S."/>
            <person name="Bhattacharya A."/>
            <person name="Kirsebom L.A."/>
        </authorList>
    </citation>
    <scope>NUCLEOTIDE SEQUENCE [LARGE SCALE GENOMIC DNA]</scope>
    <source>
        <strain evidence="2 3">DSM 44219</strain>
    </source>
</reference>
<feature type="region of interest" description="Disordered" evidence="1">
    <location>
        <begin position="487"/>
        <end position="565"/>
    </location>
</feature>